<organism evidence="1 2">
    <name type="scientific">Lacticaseibacillus paracasei subsp. paracasei Lpp71</name>
    <dbReference type="NCBI Taxonomy" id="1256207"/>
    <lineage>
        <taxon>Bacteria</taxon>
        <taxon>Bacillati</taxon>
        <taxon>Bacillota</taxon>
        <taxon>Bacilli</taxon>
        <taxon>Lactobacillales</taxon>
        <taxon>Lactobacillaceae</taxon>
        <taxon>Lacticaseibacillus</taxon>
    </lineage>
</organism>
<evidence type="ECO:0000313" key="2">
    <source>
        <dbReference type="Proteomes" id="UP000014252"/>
    </source>
</evidence>
<accession>A0A8E0MEN8</accession>
<reference evidence="1 2" key="1">
    <citation type="journal article" date="2013" name="PLoS ONE">
        <title>Lactobacillus paracasei comparative genomics: towards species pan-genome definition and exploitation of diversity.</title>
        <authorList>
            <person name="Smokvina T."/>
            <person name="Wels M."/>
            <person name="Polka J."/>
            <person name="Chervaux C."/>
            <person name="Brisse S."/>
            <person name="Boekhorst J."/>
            <person name="van Hylckama Vlieg J.E."/>
            <person name="Siezen R.J."/>
        </authorList>
    </citation>
    <scope>NUCLEOTIDE SEQUENCE [LARGE SCALE GENOMIC DNA]</scope>
    <source>
        <strain evidence="1 2">Lpp71</strain>
    </source>
</reference>
<dbReference type="AlphaFoldDB" id="A0A8E0MEN8"/>
<comment type="caution">
    <text evidence="1">The sequence shown here is derived from an EMBL/GenBank/DDBJ whole genome shotgun (WGS) entry which is preliminary data.</text>
</comment>
<keyword evidence="1" id="KW-0808">Transferase</keyword>
<dbReference type="Gene3D" id="3.40.50.2000">
    <property type="entry name" value="Glycogen Phosphorylase B"/>
    <property type="match status" value="2"/>
</dbReference>
<dbReference type="SUPFAM" id="SSF53756">
    <property type="entry name" value="UDP-Glycosyltransferase/glycogen phosphorylase"/>
    <property type="match status" value="1"/>
</dbReference>
<name>A0A8E0MEN8_LACPA</name>
<dbReference type="EMBL" id="ANKD01000356">
    <property type="protein sequence ID" value="EPC74572.1"/>
    <property type="molecule type" value="Genomic_DNA"/>
</dbReference>
<gene>
    <name evidence="1" type="ORF">Lpp71_07651</name>
</gene>
<sequence>MIDQETGYLIKQGRVNDLAEAIVRLLKRPEQSQQFGDHARALAQKQLAPEKVYARWQAFLGLES</sequence>
<dbReference type="Proteomes" id="UP000014252">
    <property type="component" value="Unassembled WGS sequence"/>
</dbReference>
<evidence type="ECO:0000313" key="1">
    <source>
        <dbReference type="EMBL" id="EPC74572.1"/>
    </source>
</evidence>
<protein>
    <submittedName>
        <fullName evidence="1">Glycosyl transferase group 1</fullName>
    </submittedName>
</protein>
<proteinExistence type="predicted"/>
<dbReference type="GO" id="GO:0016740">
    <property type="term" value="F:transferase activity"/>
    <property type="evidence" value="ECO:0007669"/>
    <property type="project" value="UniProtKB-KW"/>
</dbReference>